<dbReference type="Proteomes" id="UP000561726">
    <property type="component" value="Unassembled WGS sequence"/>
</dbReference>
<dbReference type="RefSeq" id="WP_052542603.1">
    <property type="nucleotide sequence ID" value="NZ_JACHBQ010000001.1"/>
</dbReference>
<dbReference type="SUPFAM" id="SSF53822">
    <property type="entry name" value="Periplasmic binding protein-like I"/>
    <property type="match status" value="1"/>
</dbReference>
<dbReference type="InterPro" id="IPR000843">
    <property type="entry name" value="HTH_LacI"/>
</dbReference>
<evidence type="ECO:0000313" key="6">
    <source>
        <dbReference type="Proteomes" id="UP000561726"/>
    </source>
</evidence>
<dbReference type="GO" id="GO:0003700">
    <property type="term" value="F:DNA-binding transcription factor activity"/>
    <property type="evidence" value="ECO:0007669"/>
    <property type="project" value="TreeGrafter"/>
</dbReference>
<dbReference type="Gene3D" id="3.40.50.2300">
    <property type="match status" value="2"/>
</dbReference>
<dbReference type="SUPFAM" id="SSF47413">
    <property type="entry name" value="lambda repressor-like DNA-binding domains"/>
    <property type="match status" value="1"/>
</dbReference>
<keyword evidence="2 5" id="KW-0238">DNA-binding</keyword>
<comment type="caution">
    <text evidence="5">The sequence shown here is derived from an EMBL/GenBank/DDBJ whole genome shotgun (WGS) entry which is preliminary data.</text>
</comment>
<dbReference type="InterPro" id="IPR010982">
    <property type="entry name" value="Lambda_DNA-bd_dom_sf"/>
</dbReference>
<dbReference type="EMBL" id="JACHBQ010000001">
    <property type="protein sequence ID" value="MBB5642602.1"/>
    <property type="molecule type" value="Genomic_DNA"/>
</dbReference>
<dbReference type="Gene3D" id="1.10.260.40">
    <property type="entry name" value="lambda repressor-like DNA-binding domains"/>
    <property type="match status" value="1"/>
</dbReference>
<evidence type="ECO:0000256" key="2">
    <source>
        <dbReference type="ARBA" id="ARBA00023125"/>
    </source>
</evidence>
<evidence type="ECO:0000313" key="5">
    <source>
        <dbReference type="EMBL" id="MBB5642602.1"/>
    </source>
</evidence>
<keyword evidence="1" id="KW-0805">Transcription regulation</keyword>
<dbReference type="CDD" id="cd01392">
    <property type="entry name" value="HTH_LacI"/>
    <property type="match status" value="1"/>
</dbReference>
<reference evidence="5 6" key="1">
    <citation type="submission" date="2020-08" db="EMBL/GenBank/DDBJ databases">
        <title>Sequencing the genomes of 1000 actinobacteria strains.</title>
        <authorList>
            <person name="Klenk H.-P."/>
        </authorList>
    </citation>
    <scope>NUCLEOTIDE SEQUENCE [LARGE SCALE GENOMIC DNA]</scope>
    <source>
        <strain evidence="5 6">DSM 21065</strain>
    </source>
</reference>
<evidence type="ECO:0000259" key="4">
    <source>
        <dbReference type="PROSITE" id="PS50932"/>
    </source>
</evidence>
<evidence type="ECO:0000256" key="1">
    <source>
        <dbReference type="ARBA" id="ARBA00023015"/>
    </source>
</evidence>
<accession>A0A7W8ZZ00</accession>
<name>A0A7W8ZZ00_9MICO</name>
<dbReference type="GO" id="GO:0000976">
    <property type="term" value="F:transcription cis-regulatory region binding"/>
    <property type="evidence" value="ECO:0007669"/>
    <property type="project" value="TreeGrafter"/>
</dbReference>
<keyword evidence="3" id="KW-0804">Transcription</keyword>
<dbReference type="AlphaFoldDB" id="A0A7W8ZZ00"/>
<dbReference type="PANTHER" id="PTHR30146:SF109">
    <property type="entry name" value="HTH-TYPE TRANSCRIPTIONAL REGULATOR GALS"/>
    <property type="match status" value="1"/>
</dbReference>
<dbReference type="InterPro" id="IPR046335">
    <property type="entry name" value="LacI/GalR-like_sensor"/>
</dbReference>
<organism evidence="5 6">
    <name type="scientific">Cryobacterium roopkundense</name>
    <dbReference type="NCBI Taxonomy" id="1001240"/>
    <lineage>
        <taxon>Bacteria</taxon>
        <taxon>Bacillati</taxon>
        <taxon>Actinomycetota</taxon>
        <taxon>Actinomycetes</taxon>
        <taxon>Micrococcales</taxon>
        <taxon>Microbacteriaceae</taxon>
        <taxon>Cryobacterium</taxon>
    </lineage>
</organism>
<sequence length="344" mass="36026">MATTIRQVADAAGVSIATASRALSGSDAVVPATRDRVLRVAAALDYTPSRLARGLVTGTTGNIGLIFPDITNPFYTSFLAELESLVGAYDMGIVIGDSHENPDRELALVRQMSTQVDRLVLTSSRLTDEQIVAAAGRLPVVLANRRLGGDVVVPPRLSQMVIDVDAGFTAAVTHLHELGHRRLTYLDGPARSWSARQKRTVLSRVCGELGLALTVVGIERPDFAAGLAACADLDPDRATAVLAFNDQVALGALAALRARGIDVPGRISVIGCDDSLPDGLAWPALTTVDSSSRALGALAAAAVLDPESHPTGSVPTRLIVRRSTAVAAALPHSTHRDDTTQEPS</sequence>
<dbReference type="Pfam" id="PF00356">
    <property type="entry name" value="LacI"/>
    <property type="match status" value="1"/>
</dbReference>
<protein>
    <submittedName>
        <fullName evidence="5">DNA-binding LacI/PurR family transcriptional regulator</fullName>
    </submittedName>
</protein>
<feature type="domain" description="HTH lacI-type" evidence="4">
    <location>
        <begin position="3"/>
        <end position="57"/>
    </location>
</feature>
<dbReference type="InterPro" id="IPR028082">
    <property type="entry name" value="Peripla_BP_I"/>
</dbReference>
<evidence type="ECO:0000256" key="3">
    <source>
        <dbReference type="ARBA" id="ARBA00023163"/>
    </source>
</evidence>
<dbReference type="PANTHER" id="PTHR30146">
    <property type="entry name" value="LACI-RELATED TRANSCRIPTIONAL REPRESSOR"/>
    <property type="match status" value="1"/>
</dbReference>
<proteinExistence type="predicted"/>
<dbReference type="OrthoDB" id="3258243at2"/>
<gene>
    <name evidence="5" type="ORF">BJ997_003150</name>
</gene>
<dbReference type="Pfam" id="PF13377">
    <property type="entry name" value="Peripla_BP_3"/>
    <property type="match status" value="1"/>
</dbReference>
<dbReference type="PROSITE" id="PS50932">
    <property type="entry name" value="HTH_LACI_2"/>
    <property type="match status" value="1"/>
</dbReference>
<dbReference type="SMART" id="SM00354">
    <property type="entry name" value="HTH_LACI"/>
    <property type="match status" value="1"/>
</dbReference>
<dbReference type="CDD" id="cd06267">
    <property type="entry name" value="PBP1_LacI_sugar_binding-like"/>
    <property type="match status" value="1"/>
</dbReference>